<dbReference type="AlphaFoldDB" id="A0A076LVD9"/>
<dbReference type="HOGENOM" id="CLU_075764_0_0_6"/>
<dbReference type="PROSITE" id="PS51257">
    <property type="entry name" value="PROKAR_LIPOPROTEIN"/>
    <property type="match status" value="1"/>
</dbReference>
<accession>A0A076LVD9</accession>
<keyword evidence="1" id="KW-0732">Signal</keyword>
<dbReference type="GeneID" id="33941339"/>
<evidence type="ECO:0000313" key="3">
    <source>
        <dbReference type="Proteomes" id="UP000028681"/>
    </source>
</evidence>
<feature type="signal peptide" evidence="1">
    <location>
        <begin position="1"/>
        <end position="19"/>
    </location>
</feature>
<feature type="chain" id="PRO_5001714789" description="Outer membrane lipoprotein A" evidence="1">
    <location>
        <begin position="20"/>
        <end position="320"/>
    </location>
</feature>
<dbReference type="InterPro" id="IPR011250">
    <property type="entry name" value="OMP/PagP_B-barrel"/>
</dbReference>
<name>A0A076LVD9_9GAMM</name>
<dbReference type="Proteomes" id="UP000028681">
    <property type="component" value="Chromosome"/>
</dbReference>
<sequence>MKPRYSTLFLLLSSALLTACGGGGGGGGGTSDAAPAQAIAPAAPASQPLAVVPAAPASQPLVVVPAAPDVPPVAPDVAPPAAAVDEPEAQYRGLVREIGHRDTLSISGFNTLNPNREFTVKVEGTDIAIDVAPLIKRHEKDSRVINGQKVLTLRDADGKLAGYYGHVHTYTHRETAQNEDDQDQTTTSLVYAVNVNEGRRPETQADYVGTLFYNHFDIPREAAIRLHYQDNKITGNIKGSGLASDIDYVIREDGDNTVSEEGTFGARLHRVGAQRNAVNGHLVGGFYGKEGEVAAGEVKFIDNYSVERGGVFGAQRVQHD</sequence>
<dbReference type="RefSeq" id="WP_034165661.1">
    <property type="nucleotide sequence ID" value="NZ_CP006664.1"/>
</dbReference>
<dbReference type="KEGG" id="ete:ETEE_4000"/>
<evidence type="ECO:0008006" key="4">
    <source>
        <dbReference type="Google" id="ProtNLM"/>
    </source>
</evidence>
<gene>
    <name evidence="2" type="ORF">ETEE_4000</name>
</gene>
<evidence type="ECO:0000313" key="2">
    <source>
        <dbReference type="EMBL" id="AIJ10408.1"/>
    </source>
</evidence>
<protein>
    <recommendedName>
        <fullName evidence="4">Outer membrane lipoprotein A</fullName>
    </recommendedName>
</protein>
<reference evidence="2 3" key="1">
    <citation type="journal article" date="2012" name="PLoS ONE">
        <title>Edwardsiella comparative phylogenomics reveal the new intra/inter-species taxonomic relationships, virulence evolution and niche adaptation mechanisms.</title>
        <authorList>
            <person name="Yang M."/>
            <person name="Lv Y."/>
            <person name="Xiao J."/>
            <person name="Wu H."/>
            <person name="Zheng H."/>
            <person name="Liu Q."/>
            <person name="Zhang Y."/>
            <person name="Wang Q."/>
        </authorList>
    </citation>
    <scope>NUCLEOTIDE SEQUENCE [LARGE SCALE GENOMIC DNA]</scope>
    <source>
        <strain evidence="3">080813</strain>
    </source>
</reference>
<organism evidence="2 3">
    <name type="scientific">Edwardsiella anguillarum ET080813</name>
    <dbReference type="NCBI Taxonomy" id="667120"/>
    <lineage>
        <taxon>Bacteria</taxon>
        <taxon>Pseudomonadati</taxon>
        <taxon>Pseudomonadota</taxon>
        <taxon>Gammaproteobacteria</taxon>
        <taxon>Enterobacterales</taxon>
        <taxon>Hafniaceae</taxon>
        <taxon>Edwardsiella</taxon>
    </lineage>
</organism>
<dbReference type="EMBL" id="CP006664">
    <property type="protein sequence ID" value="AIJ10408.1"/>
    <property type="molecule type" value="Genomic_DNA"/>
</dbReference>
<proteinExistence type="predicted"/>
<dbReference type="SUPFAM" id="SSF56925">
    <property type="entry name" value="OMPA-like"/>
    <property type="match status" value="1"/>
</dbReference>
<dbReference type="Gene3D" id="2.40.160.90">
    <property type="match status" value="1"/>
</dbReference>
<evidence type="ECO:0000256" key="1">
    <source>
        <dbReference type="SAM" id="SignalP"/>
    </source>
</evidence>